<sequence>MGTTSRLLLRRSSRMLANRDGGLLRALRSELEHELSSNPPRSGPRDGKVGNFAVDWDDAKTQDLVLRRRFDSGEEIALSALLGPLIYEGKDPLPRHALMKVFVKKPEPEPILQFDCTVFHQDQEEDSEFVIENVKYLASADPSRSSRYRGPSFSCLDPDLQDAFKDYLVDRGVNAELTNFLLLHLRQKEQDQYLNWLHGLENFLKSGV</sequence>
<organism evidence="2 3">
    <name type="scientific">Spirodela intermedia</name>
    <name type="common">Intermediate duckweed</name>
    <dbReference type="NCBI Taxonomy" id="51605"/>
    <lineage>
        <taxon>Eukaryota</taxon>
        <taxon>Viridiplantae</taxon>
        <taxon>Streptophyta</taxon>
        <taxon>Embryophyta</taxon>
        <taxon>Tracheophyta</taxon>
        <taxon>Spermatophyta</taxon>
        <taxon>Magnoliopsida</taxon>
        <taxon>Liliopsida</taxon>
        <taxon>Araceae</taxon>
        <taxon>Lemnoideae</taxon>
        <taxon>Spirodela</taxon>
    </lineage>
</organism>
<dbReference type="PANTHER" id="PTHR10826:SF1">
    <property type="entry name" value="COMPLEMENT COMPONENT 1 Q SUBCOMPONENT-BINDING PROTEIN, MITOCHONDRIAL"/>
    <property type="match status" value="1"/>
</dbReference>
<dbReference type="FunFam" id="3.10.280.10:FF:000006">
    <property type="entry name" value="Mitochondrial glycoprotein, expressed"/>
    <property type="match status" value="1"/>
</dbReference>
<dbReference type="Pfam" id="PF02330">
    <property type="entry name" value="MAM33"/>
    <property type="match status" value="1"/>
</dbReference>
<dbReference type="Gene3D" id="3.10.280.10">
    <property type="entry name" value="Mitochondrial glycoprotein"/>
    <property type="match status" value="1"/>
</dbReference>
<dbReference type="InterPro" id="IPR003428">
    <property type="entry name" value="MAM33"/>
</dbReference>
<dbReference type="GO" id="GO:0005759">
    <property type="term" value="C:mitochondrial matrix"/>
    <property type="evidence" value="ECO:0007669"/>
    <property type="project" value="InterPro"/>
</dbReference>
<evidence type="ECO:0000313" key="3">
    <source>
        <dbReference type="Proteomes" id="UP000663760"/>
    </source>
</evidence>
<accession>A0A7I8KMM3</accession>
<dbReference type="Proteomes" id="UP000663760">
    <property type="component" value="Chromosome 6"/>
</dbReference>
<dbReference type="SUPFAM" id="SSF54529">
    <property type="entry name" value="Mitochondrial glycoprotein MAM33-like"/>
    <property type="match status" value="1"/>
</dbReference>
<protein>
    <submittedName>
        <fullName evidence="2">Uncharacterized protein</fullName>
    </submittedName>
</protein>
<keyword evidence="3" id="KW-1185">Reference proteome</keyword>
<evidence type="ECO:0000256" key="1">
    <source>
        <dbReference type="SAM" id="MobiDB-lite"/>
    </source>
</evidence>
<dbReference type="AlphaFoldDB" id="A0A7I8KMM3"/>
<gene>
    <name evidence="2" type="ORF">SI8410_06009201</name>
</gene>
<evidence type="ECO:0000313" key="2">
    <source>
        <dbReference type="EMBL" id="CAA7398536.1"/>
    </source>
</evidence>
<reference evidence="2" key="1">
    <citation type="submission" date="2020-02" db="EMBL/GenBank/DDBJ databases">
        <authorList>
            <person name="Scholz U."/>
            <person name="Mascher M."/>
            <person name="Fiebig A."/>
        </authorList>
    </citation>
    <scope>NUCLEOTIDE SEQUENCE</scope>
</reference>
<name>A0A7I8KMM3_SPIIN</name>
<feature type="region of interest" description="Disordered" evidence="1">
    <location>
        <begin position="31"/>
        <end position="50"/>
    </location>
</feature>
<dbReference type="EMBL" id="LR746269">
    <property type="protein sequence ID" value="CAA7398536.1"/>
    <property type="molecule type" value="Genomic_DNA"/>
</dbReference>
<dbReference type="InterPro" id="IPR036561">
    <property type="entry name" value="MAM33_sf"/>
</dbReference>
<dbReference type="OrthoDB" id="278212at2759"/>
<dbReference type="PANTHER" id="PTHR10826">
    <property type="entry name" value="COMPLEMENT COMPONENT 1"/>
    <property type="match status" value="1"/>
</dbReference>
<proteinExistence type="predicted"/>